<feature type="transmembrane region" description="Helical" evidence="1">
    <location>
        <begin position="12"/>
        <end position="30"/>
    </location>
</feature>
<reference evidence="3" key="1">
    <citation type="submission" date="2020-10" db="EMBL/GenBank/DDBJ databases">
        <authorList>
            <person name="Gilroy R."/>
        </authorList>
    </citation>
    <scope>NUCLEOTIDE SEQUENCE</scope>
    <source>
        <strain evidence="3">CHK183-6373</strain>
    </source>
</reference>
<dbReference type="InterPro" id="IPR052173">
    <property type="entry name" value="Beta-lactam_resp_regulator"/>
</dbReference>
<evidence type="ECO:0000313" key="3">
    <source>
        <dbReference type="EMBL" id="HIV27355.1"/>
    </source>
</evidence>
<dbReference type="EMBL" id="DVOT01000092">
    <property type="protein sequence ID" value="HIV27355.1"/>
    <property type="molecule type" value="Genomic_DNA"/>
</dbReference>
<dbReference type="Pfam" id="PF13416">
    <property type="entry name" value="SBP_bac_8"/>
    <property type="match status" value="1"/>
</dbReference>
<proteinExistence type="predicted"/>
<dbReference type="InterPro" id="IPR006059">
    <property type="entry name" value="SBP"/>
</dbReference>
<dbReference type="PANTHER" id="PTHR34978:SF3">
    <property type="entry name" value="SLR0241 PROTEIN"/>
    <property type="match status" value="1"/>
</dbReference>
<dbReference type="PANTHER" id="PTHR34978">
    <property type="entry name" value="POSSIBLE SENSOR-TRANSDUCER PROTEIN BLAR"/>
    <property type="match status" value="1"/>
</dbReference>
<organism evidence="3 4">
    <name type="scientific">Candidatus Ornithocaccomicrobium faecavium</name>
    <dbReference type="NCBI Taxonomy" id="2840890"/>
    <lineage>
        <taxon>Bacteria</taxon>
        <taxon>Bacillati</taxon>
        <taxon>Bacillota</taxon>
        <taxon>Clostridia</taxon>
        <taxon>Candidatus Ornithocaccomicrobium</taxon>
    </lineage>
</organism>
<dbReference type="InterPro" id="IPR008756">
    <property type="entry name" value="Peptidase_M56"/>
</dbReference>
<feature type="transmembrane region" description="Helical" evidence="1">
    <location>
        <begin position="128"/>
        <end position="146"/>
    </location>
</feature>
<name>A0A9D1TCB3_9FIRM</name>
<reference evidence="3" key="2">
    <citation type="journal article" date="2021" name="PeerJ">
        <title>Extensive microbial diversity within the chicken gut microbiome revealed by metagenomics and culture.</title>
        <authorList>
            <person name="Gilroy R."/>
            <person name="Ravi A."/>
            <person name="Getino M."/>
            <person name="Pursley I."/>
            <person name="Horton D.L."/>
            <person name="Alikhan N.F."/>
            <person name="Baker D."/>
            <person name="Gharbi K."/>
            <person name="Hall N."/>
            <person name="Watson M."/>
            <person name="Adriaenssens E.M."/>
            <person name="Foster-Nyarko E."/>
            <person name="Jarju S."/>
            <person name="Secka A."/>
            <person name="Antonio M."/>
            <person name="Oren A."/>
            <person name="Chaudhuri R.R."/>
            <person name="La Ragione R."/>
            <person name="Hildebrand F."/>
            <person name="Pallen M.J."/>
        </authorList>
    </citation>
    <scope>NUCLEOTIDE SEQUENCE</scope>
    <source>
        <strain evidence="3">CHK183-6373</strain>
    </source>
</reference>
<gene>
    <name evidence="3" type="ORF">IAA64_05270</name>
</gene>
<feature type="domain" description="Peptidase M56" evidence="2">
    <location>
        <begin position="8"/>
        <end position="300"/>
    </location>
</feature>
<keyword evidence="1" id="KW-0472">Membrane</keyword>
<feature type="transmembrane region" description="Helical" evidence="1">
    <location>
        <begin position="37"/>
        <end position="55"/>
    </location>
</feature>
<protein>
    <submittedName>
        <fullName evidence="3">Extracellular solute-binding protein</fullName>
    </submittedName>
</protein>
<accession>A0A9D1TCB3</accession>
<comment type="caution">
    <text evidence="3">The sequence shown here is derived from an EMBL/GenBank/DDBJ whole genome shotgun (WGS) entry which is preliminary data.</text>
</comment>
<sequence>MKQAVDLLLSQSIAGGIVIAAVLLIRAVLLRRASARWVYALWLVAAIRLLLPLQWPVWPSTQIGPALSPETIAIALAESPSPLSAANSLAANENFALSSPRVEERDSSALQSEVPAESLPVRAPSWKEVAFCLWLAGALATAAYIARENVRYYMQLARSAVRVSAPSCIPVYRSCADSPCLSGFFRPRIYVNEATLAEGALHHVLLHETAHARRGDNFWLLLKNLLCVLYWFHPLVWVAAFASARDCECACDECATKALSPQERIDYAQTIVRLSGRASKYVSFASAMRTDFRATKTRVARLVRPSPCSRRAAILAAAFLLATCLASFATGEAQRKSVITLPETFETILDYDIAGDGIVLLADGCLYSESAGQWTLMGEFPLATRIATGTAGTFVCENGESADVLMRVGTGGALIERYTLPKALRIDHMEVLKDQVIFTATDASAPAPGALDPRKAYSLNLSEGTLAELSAGAVYDLCADASGALFLLHEDFSGDWAISQVDVSAAGNAREIWRGPMQSVSEIAAGKDGLYLLKTDGTIWWWRAADVPEERVPSVPGETEYYHMLRCDGGALYACASDFEASTHRLVSLLPTVLESEQPVRTLTIVNAEVGTARSDYMESWMREQYPDVELQYLNMDTAQLATRLMAGDAQVDLIYEHASLMDAYAQSGAFLPLNALPAVSESMESSGFLSYASALAVDGNVYCVPELAFTYAYALNEPLLQALNLQWPQPPYTWETLADWAIDALAGTGYQLFSDVVNPPYILYLDMQARSGADINLDSPAFRQSMEAYRRLWQAGLIGEGSDESRALAVETTLDARIAAFGEGMRFAPVANLDGTALYPVEIHGYYVYTRTQNADLVEAYLAEYCSARCQNEVEYGLSYQMLLADVEGYSREWTNMEPEYAQETNAFRLAAAQSPLLRTKAGVDIRLALGIETDLRAYLNGELSFDEYIVRVQPQIDMVQYE</sequence>
<dbReference type="Gene3D" id="3.40.190.10">
    <property type="entry name" value="Periplasmic binding protein-like II"/>
    <property type="match status" value="1"/>
</dbReference>
<dbReference type="AlphaFoldDB" id="A0A9D1TCB3"/>
<dbReference type="Proteomes" id="UP000886884">
    <property type="component" value="Unassembled WGS sequence"/>
</dbReference>
<dbReference type="SUPFAM" id="SSF53850">
    <property type="entry name" value="Periplasmic binding protein-like II"/>
    <property type="match status" value="1"/>
</dbReference>
<dbReference type="CDD" id="cd07341">
    <property type="entry name" value="M56_BlaR1_MecR1_like"/>
    <property type="match status" value="1"/>
</dbReference>
<keyword evidence="1" id="KW-1133">Transmembrane helix</keyword>
<evidence type="ECO:0000313" key="4">
    <source>
        <dbReference type="Proteomes" id="UP000886884"/>
    </source>
</evidence>
<dbReference type="Pfam" id="PF05569">
    <property type="entry name" value="Peptidase_M56"/>
    <property type="match status" value="1"/>
</dbReference>
<evidence type="ECO:0000256" key="1">
    <source>
        <dbReference type="SAM" id="Phobius"/>
    </source>
</evidence>
<keyword evidence="1" id="KW-0812">Transmembrane</keyword>
<evidence type="ECO:0000259" key="2">
    <source>
        <dbReference type="Pfam" id="PF05569"/>
    </source>
</evidence>